<comment type="subcellular location">
    <subcellularLocation>
        <location evidence="1">Endoplasmic reticulum membrane</location>
        <topology evidence="1">Single-pass membrane protein</topology>
    </subcellularLocation>
</comment>
<dbReference type="RefSeq" id="WP_270024611.1">
    <property type="nucleotide sequence ID" value="NZ_JAPDDP010000011.1"/>
</dbReference>
<evidence type="ECO:0000256" key="5">
    <source>
        <dbReference type="ARBA" id="ARBA00023136"/>
    </source>
</evidence>
<evidence type="ECO:0000313" key="7">
    <source>
        <dbReference type="Proteomes" id="UP001147653"/>
    </source>
</evidence>
<dbReference type="AlphaFoldDB" id="A0A9X3S7I0"/>
<keyword evidence="2" id="KW-0812">Transmembrane</keyword>
<evidence type="ECO:0000313" key="6">
    <source>
        <dbReference type="EMBL" id="MDA0180303.1"/>
    </source>
</evidence>
<gene>
    <name evidence="6" type="ORF">OJ997_08350</name>
</gene>
<evidence type="ECO:0000256" key="1">
    <source>
        <dbReference type="ARBA" id="ARBA00004389"/>
    </source>
</evidence>
<dbReference type="SUPFAM" id="SSF53756">
    <property type="entry name" value="UDP-Glycosyltransferase/glycogen phosphorylase"/>
    <property type="match status" value="1"/>
</dbReference>
<evidence type="ECO:0000256" key="4">
    <source>
        <dbReference type="ARBA" id="ARBA00022989"/>
    </source>
</evidence>
<dbReference type="PANTHER" id="PTHR12154">
    <property type="entry name" value="GLYCOSYL TRANSFERASE-RELATED"/>
    <property type="match status" value="1"/>
</dbReference>
<dbReference type="GO" id="GO:0004577">
    <property type="term" value="F:N-acetylglucosaminyldiphosphodolichol N-acetylglucosaminyltransferase activity"/>
    <property type="evidence" value="ECO:0007669"/>
    <property type="project" value="TreeGrafter"/>
</dbReference>
<dbReference type="Gene3D" id="3.40.50.2000">
    <property type="entry name" value="Glycogen Phosphorylase B"/>
    <property type="match status" value="1"/>
</dbReference>
<proteinExistence type="predicted"/>
<evidence type="ECO:0000256" key="2">
    <source>
        <dbReference type="ARBA" id="ARBA00022692"/>
    </source>
</evidence>
<dbReference type="Proteomes" id="UP001147653">
    <property type="component" value="Unassembled WGS sequence"/>
</dbReference>
<keyword evidence="7" id="KW-1185">Reference proteome</keyword>
<keyword evidence="5" id="KW-0472">Membrane</keyword>
<keyword evidence="6" id="KW-0808">Transferase</keyword>
<accession>A0A9X3S7I0</accession>
<keyword evidence="3" id="KW-0256">Endoplasmic reticulum</keyword>
<dbReference type="EMBL" id="JAPDDP010000011">
    <property type="protein sequence ID" value="MDA0180303.1"/>
    <property type="molecule type" value="Genomic_DNA"/>
</dbReference>
<comment type="caution">
    <text evidence="6">The sequence shown here is derived from an EMBL/GenBank/DDBJ whole genome shotgun (WGS) entry which is preliminary data.</text>
</comment>
<keyword evidence="4" id="KW-1133">Transmembrane helix</keyword>
<protein>
    <submittedName>
        <fullName evidence="6">UDP-N-acetylglucosamine transferase subunit ALG14</fullName>
    </submittedName>
</protein>
<organism evidence="6 7">
    <name type="scientific">Solirubrobacter phytolaccae</name>
    <dbReference type="NCBI Taxonomy" id="1404360"/>
    <lineage>
        <taxon>Bacteria</taxon>
        <taxon>Bacillati</taxon>
        <taxon>Actinomycetota</taxon>
        <taxon>Thermoleophilia</taxon>
        <taxon>Solirubrobacterales</taxon>
        <taxon>Solirubrobacteraceae</taxon>
        <taxon>Solirubrobacter</taxon>
    </lineage>
</organism>
<reference evidence="6" key="1">
    <citation type="submission" date="2022-10" db="EMBL/GenBank/DDBJ databases">
        <title>The WGS of Solirubrobacter phytolaccae KCTC 29190.</title>
        <authorList>
            <person name="Jiang Z."/>
        </authorList>
    </citation>
    <scope>NUCLEOTIDE SEQUENCE</scope>
    <source>
        <strain evidence="6">KCTC 29190</strain>
    </source>
</reference>
<dbReference type="GO" id="GO:0006488">
    <property type="term" value="P:dolichol-linked oligosaccharide biosynthetic process"/>
    <property type="evidence" value="ECO:0007669"/>
    <property type="project" value="InterPro"/>
</dbReference>
<dbReference type="Pfam" id="PF08660">
    <property type="entry name" value="Alg14"/>
    <property type="match status" value="1"/>
</dbReference>
<name>A0A9X3S7I0_9ACTN</name>
<dbReference type="InterPro" id="IPR013969">
    <property type="entry name" value="Oligosacch_biosynth_Alg14"/>
</dbReference>
<sequence>MAESESQRPLMLVCSSGGHLLQMLSLHGAWGDQERMWITFDKADARSLLSEERVQYAFGPTNRNLGNLFRNARLAWQVVRRERPRALLTTGAGVAVPFAWTARLLRIPVIYVESFTRIEGLSLSGRMIAPVAQRMYVQWPELAATSSRLHFAGNVFAD</sequence>
<evidence type="ECO:0000256" key="3">
    <source>
        <dbReference type="ARBA" id="ARBA00022824"/>
    </source>
</evidence>
<dbReference type="PANTHER" id="PTHR12154:SF4">
    <property type="entry name" value="UDP-N-ACETYLGLUCOSAMINE TRANSFERASE SUBUNIT ALG14 HOMOLOG"/>
    <property type="match status" value="1"/>
</dbReference>